<feature type="transmembrane region" description="Helical" evidence="1">
    <location>
        <begin position="6"/>
        <end position="35"/>
    </location>
</feature>
<comment type="caution">
    <text evidence="2">The sequence shown here is derived from an EMBL/GenBank/DDBJ whole genome shotgun (WGS) entry which is preliminary data.</text>
</comment>
<feature type="transmembrane region" description="Helical" evidence="1">
    <location>
        <begin position="56"/>
        <end position="75"/>
    </location>
</feature>
<gene>
    <name evidence="2" type="ORF">AXX12_08805</name>
</gene>
<keyword evidence="1" id="KW-1133">Transmembrane helix</keyword>
<reference evidence="2 3" key="1">
    <citation type="submission" date="2016-02" db="EMBL/GenBank/DDBJ databases">
        <title>Anaerosporomusa subterraneum gen. nov., sp. nov., a spore-forming obligate anaerobe isolated from saprolite.</title>
        <authorList>
            <person name="Choi J.K."/>
            <person name="Shah M."/>
            <person name="Yee N."/>
        </authorList>
    </citation>
    <scope>NUCLEOTIDE SEQUENCE [LARGE SCALE GENOMIC DNA]</scope>
    <source>
        <strain evidence="2 3">RU4</strain>
    </source>
</reference>
<feature type="transmembrane region" description="Helical" evidence="1">
    <location>
        <begin position="132"/>
        <end position="153"/>
    </location>
</feature>
<feature type="transmembrane region" description="Helical" evidence="1">
    <location>
        <begin position="107"/>
        <end position="126"/>
    </location>
</feature>
<accession>A0A154BRG4</accession>
<dbReference type="Proteomes" id="UP000076268">
    <property type="component" value="Unassembled WGS sequence"/>
</dbReference>
<feature type="transmembrane region" description="Helical" evidence="1">
    <location>
        <begin position="165"/>
        <end position="189"/>
    </location>
</feature>
<feature type="transmembrane region" description="Helical" evidence="1">
    <location>
        <begin position="248"/>
        <end position="264"/>
    </location>
</feature>
<feature type="transmembrane region" description="Helical" evidence="1">
    <location>
        <begin position="81"/>
        <end position="100"/>
    </location>
</feature>
<dbReference type="Gene3D" id="2.30.42.10">
    <property type="match status" value="1"/>
</dbReference>
<sequence>MFPFFEIAYLIISSSFSIFFEPMFWLVLLLVGFQYRQQQRSQERMFGVAVFDWKKQMVRAAWLGLMGGWLGSLLLTLTGVSVNHLGLSYVWPVAIALMLIHARFLCFAYAGGLVAISYLLFGWPVISVPHILSLVAILHITESFLIAISGRFSASPIILRQGNRLVGAFTLQNFWPLPLVILLVVGLPADKVPEGMVHMPDWWPPLAFGMEPPEGKQWVHMLIPIVAALGYSDIAVSTRPEQKRMQSALYLFLYSLALLTLALLCGRYSWLQLPAAILSPVGHDLLIWWQNRREMRGEPLFVHGEDGLTVLDTVPGSPARVVGVRPGDVLLSLYGMPLTSADELVEAISYAPRNFVLCWRREGKDMQAQTSFGDGERWLGVILAPRGNEEYVELETESFGLVRRIKSWINRWRR</sequence>
<keyword evidence="3" id="KW-1185">Reference proteome</keyword>
<keyword evidence="1" id="KW-0812">Transmembrane</keyword>
<dbReference type="STRING" id="1794912.AXX12_08805"/>
<dbReference type="RefSeq" id="WP_066242133.1">
    <property type="nucleotide sequence ID" value="NZ_LSGP01000017.1"/>
</dbReference>
<dbReference type="AlphaFoldDB" id="A0A154BRG4"/>
<keyword evidence="1" id="KW-0472">Membrane</keyword>
<protein>
    <submittedName>
        <fullName evidence="2">Trypsin</fullName>
    </submittedName>
</protein>
<dbReference type="EMBL" id="LSGP01000017">
    <property type="protein sequence ID" value="KYZ76521.1"/>
    <property type="molecule type" value="Genomic_DNA"/>
</dbReference>
<evidence type="ECO:0000313" key="2">
    <source>
        <dbReference type="EMBL" id="KYZ76521.1"/>
    </source>
</evidence>
<dbReference type="InterPro" id="IPR036034">
    <property type="entry name" value="PDZ_sf"/>
</dbReference>
<dbReference type="SUPFAM" id="SSF50156">
    <property type="entry name" value="PDZ domain-like"/>
    <property type="match status" value="1"/>
</dbReference>
<name>A0A154BRG4_ANASB</name>
<dbReference type="OrthoDB" id="198399at2"/>
<evidence type="ECO:0000256" key="1">
    <source>
        <dbReference type="SAM" id="Phobius"/>
    </source>
</evidence>
<evidence type="ECO:0000313" key="3">
    <source>
        <dbReference type="Proteomes" id="UP000076268"/>
    </source>
</evidence>
<feature type="transmembrane region" description="Helical" evidence="1">
    <location>
        <begin position="218"/>
        <end position="236"/>
    </location>
</feature>
<organism evidence="2 3">
    <name type="scientific">Anaerosporomusa subterranea</name>
    <dbReference type="NCBI Taxonomy" id="1794912"/>
    <lineage>
        <taxon>Bacteria</taxon>
        <taxon>Bacillati</taxon>
        <taxon>Bacillota</taxon>
        <taxon>Negativicutes</taxon>
        <taxon>Acetonemataceae</taxon>
        <taxon>Anaerosporomusa</taxon>
    </lineage>
</organism>
<proteinExistence type="predicted"/>